<dbReference type="Gene3D" id="3.30.70.370">
    <property type="match status" value="1"/>
</dbReference>
<evidence type="ECO:0000313" key="7">
    <source>
        <dbReference type="Proteomes" id="UP000019494"/>
    </source>
</evidence>
<dbReference type="PANTHER" id="PTHR10133">
    <property type="entry name" value="DNA POLYMERASE I"/>
    <property type="match status" value="1"/>
</dbReference>
<dbReference type="GO" id="GO:0003677">
    <property type="term" value="F:DNA binding"/>
    <property type="evidence" value="ECO:0007669"/>
    <property type="project" value="InterPro"/>
</dbReference>
<dbReference type="Proteomes" id="UP000019494">
    <property type="component" value="Unassembled WGS sequence"/>
</dbReference>
<reference evidence="7" key="1">
    <citation type="submission" date="2013-08" db="EMBL/GenBank/DDBJ databases">
        <title>Intrasporangium oryzae NRRL B-24470.</title>
        <authorList>
            <person name="Liu H."/>
            <person name="Wang G."/>
        </authorList>
    </citation>
    <scope>NUCLEOTIDE SEQUENCE [LARGE SCALE GENOMIC DNA]</scope>
    <source>
        <strain evidence="7">Q5-1</strain>
    </source>
</reference>
<dbReference type="PANTHER" id="PTHR10133:SF27">
    <property type="entry name" value="DNA POLYMERASE NU"/>
    <property type="match status" value="1"/>
</dbReference>
<name>W9GQL4_9MICO</name>
<dbReference type="InterPro" id="IPR001098">
    <property type="entry name" value="DNA-dir_DNA_pol_A_palm_dom"/>
</dbReference>
<accession>W9GQL4</accession>
<keyword evidence="7" id="KW-1185">Reference proteome</keyword>
<proteinExistence type="predicted"/>
<evidence type="ECO:0000256" key="1">
    <source>
        <dbReference type="ARBA" id="ARBA00012417"/>
    </source>
</evidence>
<dbReference type="EMBL" id="AWQS01000062">
    <property type="protein sequence ID" value="EWT06164.1"/>
    <property type="molecule type" value="Genomic_DNA"/>
</dbReference>
<keyword evidence="2" id="KW-0235">DNA replication</keyword>
<evidence type="ECO:0000256" key="3">
    <source>
        <dbReference type="ARBA" id="ARBA00049244"/>
    </source>
</evidence>
<evidence type="ECO:0000259" key="5">
    <source>
        <dbReference type="SMART" id="SM00482"/>
    </source>
</evidence>
<sequence length="601" mass="63898">MADKAIEAPLVALVLGPQGAYAAGPGLDEPWPRDVVGPRFGEVARQRRPRWVVWSASLGLRPLVTQGLAVPRVWDLAEVHRIIHGGWRASPGHIWAACRGLPETGVPAPPRPRLAGFDGDLFDAAGDEDGPLTASGHLRPDALTTWPSTPDRLRQLARMALDCQAYQADSLCRIVPDDPARARRTAWSESAAAVLCLELERDGLPVDRLAAEDLIGVAAGRRPVDQDDADRIRRARDRVVLAHAPGRERTDLRNPVQVRELLASVGVDVPNTRAHVLEPYRQTNPLVDALLAWRKDERIATTYGYRWLDEHVGPDDRLRGAWAACDGAAGRMTAQNGLHNLPAPLRPAICAEAGHVFVRADLGQIEPRVLAVVSADRAFAEATRSDDLYAPVAARLGSDRPTAKVAVLAAMYGQRSGAAGEALAQLERAYPVAMGLLDRAYADGVAGRSVRTFGGRLIRLGPGSAPPAPATPRPAGSSTAGTAGGRFSGASAGDVASPGLPPGTDAGRGRFARNAIIQGSAAELFKAWAATVRSAVAPLEGRIVLCLHDELLVHVPEDRAADAAAAVDTALQSAARLWSGTNAVRFVADTSIIRRWSEAKP</sequence>
<protein>
    <recommendedName>
        <fullName evidence="1">DNA-directed DNA polymerase</fullName>
        <ecNumber evidence="1">2.7.7.7</ecNumber>
    </recommendedName>
</protein>
<dbReference type="AlphaFoldDB" id="W9GQL4"/>
<dbReference type="InterPro" id="IPR043502">
    <property type="entry name" value="DNA/RNA_pol_sf"/>
</dbReference>
<comment type="catalytic activity">
    <reaction evidence="3">
        <text>DNA(n) + a 2'-deoxyribonucleoside 5'-triphosphate = DNA(n+1) + diphosphate</text>
        <dbReference type="Rhea" id="RHEA:22508"/>
        <dbReference type="Rhea" id="RHEA-COMP:17339"/>
        <dbReference type="Rhea" id="RHEA-COMP:17340"/>
        <dbReference type="ChEBI" id="CHEBI:33019"/>
        <dbReference type="ChEBI" id="CHEBI:61560"/>
        <dbReference type="ChEBI" id="CHEBI:173112"/>
        <dbReference type="EC" id="2.7.7.7"/>
    </reaction>
</comment>
<dbReference type="SUPFAM" id="SSF56672">
    <property type="entry name" value="DNA/RNA polymerases"/>
    <property type="match status" value="1"/>
</dbReference>
<dbReference type="GO" id="GO:0003887">
    <property type="term" value="F:DNA-directed DNA polymerase activity"/>
    <property type="evidence" value="ECO:0007669"/>
    <property type="project" value="UniProtKB-EC"/>
</dbReference>
<comment type="caution">
    <text evidence="6">The sequence shown here is derived from an EMBL/GenBank/DDBJ whole genome shotgun (WGS) entry which is preliminary data.</text>
</comment>
<dbReference type="Pfam" id="PF00476">
    <property type="entry name" value="DNA_pol_A"/>
    <property type="match status" value="2"/>
</dbReference>
<dbReference type="InterPro" id="IPR002298">
    <property type="entry name" value="DNA_polymerase_A"/>
</dbReference>
<dbReference type="EC" id="2.7.7.7" evidence="1"/>
<evidence type="ECO:0000313" key="6">
    <source>
        <dbReference type="EMBL" id="EWT06164.1"/>
    </source>
</evidence>
<dbReference type="SMART" id="SM00482">
    <property type="entry name" value="POLAc"/>
    <property type="match status" value="1"/>
</dbReference>
<dbReference type="RefSeq" id="WP_240474278.1">
    <property type="nucleotide sequence ID" value="NZ_AWQS01000062.1"/>
</dbReference>
<dbReference type="GO" id="GO:0006302">
    <property type="term" value="P:double-strand break repair"/>
    <property type="evidence" value="ECO:0007669"/>
    <property type="project" value="TreeGrafter"/>
</dbReference>
<dbReference type="PATRIC" id="fig|584657.3.peg.1922"/>
<feature type="domain" description="DNA-directed DNA polymerase family A palm" evidence="5">
    <location>
        <begin position="345"/>
        <end position="559"/>
    </location>
</feature>
<gene>
    <name evidence="6" type="ORF">N864_23725</name>
</gene>
<dbReference type="GO" id="GO:0006261">
    <property type="term" value="P:DNA-templated DNA replication"/>
    <property type="evidence" value="ECO:0007669"/>
    <property type="project" value="InterPro"/>
</dbReference>
<evidence type="ECO:0000256" key="2">
    <source>
        <dbReference type="ARBA" id="ARBA00022705"/>
    </source>
</evidence>
<feature type="region of interest" description="Disordered" evidence="4">
    <location>
        <begin position="461"/>
        <end position="504"/>
    </location>
</feature>
<organism evidence="6 7">
    <name type="scientific">Intrasporangium chromatireducens Q5-1</name>
    <dbReference type="NCBI Taxonomy" id="584657"/>
    <lineage>
        <taxon>Bacteria</taxon>
        <taxon>Bacillati</taxon>
        <taxon>Actinomycetota</taxon>
        <taxon>Actinomycetes</taxon>
        <taxon>Micrococcales</taxon>
        <taxon>Intrasporangiaceae</taxon>
        <taxon>Intrasporangium</taxon>
    </lineage>
</organism>
<evidence type="ECO:0000256" key="4">
    <source>
        <dbReference type="SAM" id="MobiDB-lite"/>
    </source>
</evidence>